<dbReference type="InterPro" id="IPR017850">
    <property type="entry name" value="Alkaline_phosphatase_core_sf"/>
</dbReference>
<proteinExistence type="predicted"/>
<dbReference type="InterPro" id="IPR010869">
    <property type="entry name" value="DUF1501"/>
</dbReference>
<organism evidence="1 2">
    <name type="scientific">Paludisphaera mucosa</name>
    <dbReference type="NCBI Taxonomy" id="3030827"/>
    <lineage>
        <taxon>Bacteria</taxon>
        <taxon>Pseudomonadati</taxon>
        <taxon>Planctomycetota</taxon>
        <taxon>Planctomycetia</taxon>
        <taxon>Isosphaerales</taxon>
        <taxon>Isosphaeraceae</taxon>
        <taxon>Paludisphaera</taxon>
    </lineage>
</organism>
<evidence type="ECO:0000313" key="2">
    <source>
        <dbReference type="Proteomes" id="UP001216907"/>
    </source>
</evidence>
<dbReference type="PANTHER" id="PTHR43737">
    <property type="entry name" value="BLL7424 PROTEIN"/>
    <property type="match status" value="1"/>
</dbReference>
<dbReference type="RefSeq" id="WP_277861297.1">
    <property type="nucleotide sequence ID" value="NZ_JARRAG010000002.1"/>
</dbReference>
<accession>A0ABT6FBR5</accession>
<dbReference type="PANTHER" id="PTHR43737:SF1">
    <property type="entry name" value="DUF1501 DOMAIN-CONTAINING PROTEIN"/>
    <property type="match status" value="1"/>
</dbReference>
<name>A0ABT6FBR5_9BACT</name>
<keyword evidence="2" id="KW-1185">Reference proteome</keyword>
<gene>
    <name evidence="1" type="ORF">PZE19_14255</name>
</gene>
<dbReference type="SUPFAM" id="SSF53649">
    <property type="entry name" value="Alkaline phosphatase-like"/>
    <property type="match status" value="1"/>
</dbReference>
<dbReference type="Pfam" id="PF07394">
    <property type="entry name" value="DUF1501"/>
    <property type="match status" value="1"/>
</dbReference>
<sequence>MSRNPELDRIAAWNLARTRRHFFRDCGVGVGKIALASMLMEAQGRSLAGEADVARPATADPLAPRAPHFAPKAKRVIFLFMAGAPSQLDLFDAKPELTRHDGKPIPPEVVKDQRYAFIRPDASLMSSRYRFARHGASGAELSEMLPNLAKVVDEIAIVKSLHTDQFNHAPAQIFLNTGSPFPGRPSIGAWTVYGLGSESTDLPGFVVFSSGSGLSGGASLWSSGFLPTSYQGVPFRSKGDPILDVASPAGVDRRFDRDSLDLIRDLNRDHLGAVGDPEIATRISAYEMAFRMQASAPELMDLAGESPATLALYGVEPGKPSFALNCLLARRLVERGVRFVNLFHEGWDHHSDVAGGLKNQCGQTDRGAAALVMDLKQRGLLEDTLVVWGGEFGRTPMVESNAALGRSMGRDHHPQAFTMWMAGGGIKGGQTIGRTDDLGFHVVEDAVHVHDLQATLMHLLGFDHTRLTFKSQGRQFRLTDVHGEVVEKLLA</sequence>
<dbReference type="EMBL" id="JARRAG010000002">
    <property type="protein sequence ID" value="MDG3004946.1"/>
    <property type="molecule type" value="Genomic_DNA"/>
</dbReference>
<comment type="caution">
    <text evidence="1">The sequence shown here is derived from an EMBL/GenBank/DDBJ whole genome shotgun (WGS) entry which is preliminary data.</text>
</comment>
<reference evidence="1 2" key="1">
    <citation type="submission" date="2023-03" db="EMBL/GenBank/DDBJ databases">
        <title>Paludisphaera mucosa sp. nov. a novel planctomycete from northern fen.</title>
        <authorList>
            <person name="Ivanova A."/>
        </authorList>
    </citation>
    <scope>NUCLEOTIDE SEQUENCE [LARGE SCALE GENOMIC DNA]</scope>
    <source>
        <strain evidence="1 2">Pla2</strain>
    </source>
</reference>
<evidence type="ECO:0000313" key="1">
    <source>
        <dbReference type="EMBL" id="MDG3004946.1"/>
    </source>
</evidence>
<dbReference type="Proteomes" id="UP001216907">
    <property type="component" value="Unassembled WGS sequence"/>
</dbReference>
<protein>
    <submittedName>
        <fullName evidence="1">DUF1501 domain-containing protein</fullName>
    </submittedName>
</protein>